<sequence>MFRKDPELKIVKTPYPGVLIAYSKILTPGKAYRIVVFKEYGFVENIIPVQCTGRIEEFDRFLQCIEGLVQGLREVKLKLRVRGVRGYSETLWSSLKAFLAERSVEHSPKSPTCLFIETIDLNLYGGLGYCEPVFKYQVE</sequence>
<dbReference type="eggNOG" id="arCOG00084">
    <property type="taxonomic scope" value="Archaea"/>
</dbReference>
<dbReference type="EMBL" id="CP001939">
    <property type="protein sequence ID" value="ADG90407.1"/>
    <property type="molecule type" value="Genomic_DNA"/>
</dbReference>
<name>D5TZV7_THEAM</name>
<evidence type="ECO:0000313" key="2">
    <source>
        <dbReference type="Proteomes" id="UP000002376"/>
    </source>
</evidence>
<dbReference type="RefSeq" id="WP_013129000.1">
    <property type="nucleotide sequence ID" value="NC_014160.1"/>
</dbReference>
<organism evidence="1 2">
    <name type="scientific">Thermosphaera aggregans (strain DSM 11486 / M11TL)</name>
    <dbReference type="NCBI Taxonomy" id="633148"/>
    <lineage>
        <taxon>Archaea</taxon>
        <taxon>Thermoproteota</taxon>
        <taxon>Thermoprotei</taxon>
        <taxon>Desulfurococcales</taxon>
        <taxon>Desulfurococcaceae</taxon>
        <taxon>Thermosphaera</taxon>
    </lineage>
</organism>
<gene>
    <name evidence="1" type="ordered locus">Tagg_0127</name>
</gene>
<dbReference type="AlphaFoldDB" id="D5TZV7"/>
<accession>D5TZV7</accession>
<protein>
    <submittedName>
        <fullName evidence="1">Uncharacterized protein</fullName>
    </submittedName>
</protein>
<reference evidence="2" key="2">
    <citation type="journal article" date="2010" name="Stand. Genomic Sci.">
        <title>Complete genome sequence of Thermosphaera aggregans type strain (M11TLT).</title>
        <authorList>
            <person name="Spring S."/>
            <person name="Rachel R."/>
            <person name="Lapidus A."/>
            <person name="Davenport K."/>
            <person name="Tice H."/>
            <person name="Copeland A."/>
            <person name="Cheng J.-F."/>
            <person name="Lucas S."/>
            <person name="Chen F."/>
            <person name="Nolan M."/>
            <person name="Bruce D."/>
            <person name="Goodwin L."/>
            <person name="Pitluck S."/>
            <person name="Ivanova N."/>
            <person name="Mavromatis K."/>
            <person name="Ovchinnikova G."/>
            <person name="Pati A."/>
            <person name="Chen A."/>
            <person name="Palaniappan K."/>
            <person name="Land M."/>
            <person name="Hauser L."/>
            <person name="Chang Y.-J."/>
            <person name="Jeffries C.C."/>
            <person name="Brettin T."/>
            <person name="Detter J.C."/>
            <person name="Tapia R."/>
            <person name="Han C."/>
            <person name="Heimerl T."/>
            <person name="Weikl F."/>
            <person name="Brambilla E."/>
            <person name="Goker M."/>
            <person name="Bristow J."/>
            <person name="Eisen J.A."/>
            <person name="Markowitz V."/>
            <person name="Hugenholtz P."/>
            <person name="Kyrpides N.C."/>
            <person name="Klenk H.-P."/>
        </authorList>
    </citation>
    <scope>NUCLEOTIDE SEQUENCE [LARGE SCALE GENOMIC DNA]</scope>
    <source>
        <strain evidence="2">DSM 11486 / M11TL</strain>
    </source>
</reference>
<reference evidence="1 2" key="1">
    <citation type="journal article" date="2010" name="Stand. Genomic Sci.">
        <title>Complete genome sequence of Thermosphaera aggregans type strain (M11TL).</title>
        <authorList>
            <person name="Spring S."/>
            <person name="Rachel R."/>
            <person name="Lapidus A."/>
            <person name="Davenport K."/>
            <person name="Tice H."/>
            <person name="Copeland A."/>
            <person name="Cheng J.F."/>
            <person name="Lucas S."/>
            <person name="Chen F."/>
            <person name="Nolan M."/>
            <person name="Bruce D."/>
            <person name="Goodwin L."/>
            <person name="Pitluck S."/>
            <person name="Ivanova N."/>
            <person name="Mavromatis K."/>
            <person name="Ovchinnikova G."/>
            <person name="Pati A."/>
            <person name="Chen A."/>
            <person name="Palaniappan K."/>
            <person name="Land M."/>
            <person name="Hauser L."/>
            <person name="Chang Y.J."/>
            <person name="Jeffries C.C."/>
            <person name="Brettin T."/>
            <person name="Detter J.C."/>
            <person name="Tapia R."/>
            <person name="Han C."/>
            <person name="Heimerl T."/>
            <person name="Weikl F."/>
            <person name="Brambilla E."/>
            <person name="Goker M."/>
            <person name="Bristow J."/>
            <person name="Eisen J.A."/>
            <person name="Markowitz V."/>
            <person name="Hugenholtz P."/>
            <person name="Kyrpides N.C."/>
            <person name="Klenk H.P."/>
        </authorList>
    </citation>
    <scope>NUCLEOTIDE SEQUENCE [LARGE SCALE GENOMIC DNA]</scope>
    <source>
        <strain evidence="2">DSM 11486 / M11TL</strain>
    </source>
</reference>
<reference key="3">
    <citation type="submission" date="2010-02" db="EMBL/GenBank/DDBJ databases">
        <title>Complete genome sequence of Thermosphaera aggregans type strain (M11TL).</title>
        <authorList>
            <consortium name="US DOE Joint Genome Institute (JGI-PGF)"/>
            <person name="Spring S."/>
            <person name="Lapidus A."/>
            <person name="Munk C."/>
            <person name="Schroeder M."/>
            <person name="Glavina Del Rio T."/>
            <person name="Tice H."/>
            <person name="Copeland A."/>
            <person name="Cheng J.-F."/>
            <person name="Lucas S."/>
            <person name="Chen F."/>
            <person name="Nolan M."/>
            <person name="Bruce D."/>
            <person name="Goodwin L."/>
            <person name="Pitluck S."/>
            <person name="Ivanova N."/>
            <person name="Mavromatis K."/>
            <person name="Ovchinnikova G."/>
            <person name="Pati A."/>
            <person name="Chen A."/>
            <person name="Palaniappan K."/>
            <person name="Land M."/>
            <person name="Hauser L."/>
            <person name="Chang Y.-J."/>
            <person name="Jeffries C.C."/>
            <person name="Brettin T."/>
            <person name="Detter J.C."/>
            <person name="Tapia R."/>
            <person name="Han C."/>
            <person name="Chain P."/>
            <person name="Heimerl T."/>
            <person name="Weik F."/>
            <person name="Goker M."/>
            <person name="Rachel R."/>
            <person name="Bristow J."/>
            <person name="Eisen J.A."/>
            <person name="Markowitz V."/>
            <person name="Hugenholtz P."/>
            <person name="Kyrpides N.C."/>
            <person name="Klenk H.-P."/>
        </authorList>
    </citation>
    <scope>NUCLEOTIDE SEQUENCE</scope>
    <source>
        <strain>DSM 11486</strain>
    </source>
</reference>
<proteinExistence type="predicted"/>
<dbReference type="STRING" id="633148.Tagg_0127"/>
<evidence type="ECO:0000313" key="1">
    <source>
        <dbReference type="EMBL" id="ADG90407.1"/>
    </source>
</evidence>
<dbReference type="OrthoDB" id="18582at2157"/>
<keyword evidence="2" id="KW-1185">Reference proteome</keyword>
<dbReference type="HOGENOM" id="CLU_1631569_0_0_2"/>
<dbReference type="GeneID" id="9165138"/>
<dbReference type="Proteomes" id="UP000002376">
    <property type="component" value="Chromosome"/>
</dbReference>
<dbReference type="KEGG" id="tag:Tagg_0127"/>